<dbReference type="Proteomes" id="UP000031443">
    <property type="component" value="Unassembled WGS sequence"/>
</dbReference>
<proteinExistence type="predicted"/>
<protein>
    <submittedName>
        <fullName evidence="1">Uncharacterized protein</fullName>
    </submittedName>
</protein>
<dbReference type="EMBL" id="KB543686">
    <property type="protein sequence ID" value="EMP31733.1"/>
    <property type="molecule type" value="Genomic_DNA"/>
</dbReference>
<evidence type="ECO:0000313" key="1">
    <source>
        <dbReference type="EMBL" id="EMP31733.1"/>
    </source>
</evidence>
<reference evidence="2" key="1">
    <citation type="journal article" date="2013" name="Nat. Genet.">
        <title>The draft genomes of soft-shell turtle and green sea turtle yield insights into the development and evolution of the turtle-specific body plan.</title>
        <authorList>
            <person name="Wang Z."/>
            <person name="Pascual-Anaya J."/>
            <person name="Zadissa A."/>
            <person name="Li W."/>
            <person name="Niimura Y."/>
            <person name="Huang Z."/>
            <person name="Li C."/>
            <person name="White S."/>
            <person name="Xiong Z."/>
            <person name="Fang D."/>
            <person name="Wang B."/>
            <person name="Ming Y."/>
            <person name="Chen Y."/>
            <person name="Zheng Y."/>
            <person name="Kuraku S."/>
            <person name="Pignatelli M."/>
            <person name="Herrero J."/>
            <person name="Beal K."/>
            <person name="Nozawa M."/>
            <person name="Li Q."/>
            <person name="Wang J."/>
            <person name="Zhang H."/>
            <person name="Yu L."/>
            <person name="Shigenobu S."/>
            <person name="Wang J."/>
            <person name="Liu J."/>
            <person name="Flicek P."/>
            <person name="Searle S."/>
            <person name="Wang J."/>
            <person name="Kuratani S."/>
            <person name="Yin Y."/>
            <person name="Aken B."/>
            <person name="Zhang G."/>
            <person name="Irie N."/>
        </authorList>
    </citation>
    <scope>NUCLEOTIDE SEQUENCE [LARGE SCALE GENOMIC DNA]</scope>
</reference>
<organism evidence="1 2">
    <name type="scientific">Chelonia mydas</name>
    <name type="common">Green sea-turtle</name>
    <name type="synonym">Chelonia agassizi</name>
    <dbReference type="NCBI Taxonomy" id="8469"/>
    <lineage>
        <taxon>Eukaryota</taxon>
        <taxon>Metazoa</taxon>
        <taxon>Chordata</taxon>
        <taxon>Craniata</taxon>
        <taxon>Vertebrata</taxon>
        <taxon>Euteleostomi</taxon>
        <taxon>Archelosauria</taxon>
        <taxon>Testudinata</taxon>
        <taxon>Testudines</taxon>
        <taxon>Cryptodira</taxon>
        <taxon>Durocryptodira</taxon>
        <taxon>Americhelydia</taxon>
        <taxon>Chelonioidea</taxon>
        <taxon>Cheloniidae</taxon>
        <taxon>Chelonia</taxon>
    </lineage>
</organism>
<name>M7BI27_CHEMY</name>
<evidence type="ECO:0000313" key="2">
    <source>
        <dbReference type="Proteomes" id="UP000031443"/>
    </source>
</evidence>
<gene>
    <name evidence="1" type="ORF">UY3_11115</name>
</gene>
<sequence length="122" mass="13317">MRFWGKIWDWGCAGVTLQYNQGWQCRAAVATVRIPCLRDSGVVGAGKEENMAVISQQNLEEPYYKWLEIRPVQSAAKHEDNSYAAAWAALWSAAPVGHHGGMAGSGMVMGRVNPEGVDLLAI</sequence>
<accession>M7BI27</accession>
<keyword evidence="2" id="KW-1185">Reference proteome</keyword>
<dbReference type="AlphaFoldDB" id="M7BI27"/>